<proteinExistence type="predicted"/>
<organism evidence="2 3">
    <name type="scientific">Cladophialophora chaetospira</name>
    <dbReference type="NCBI Taxonomy" id="386627"/>
    <lineage>
        <taxon>Eukaryota</taxon>
        <taxon>Fungi</taxon>
        <taxon>Dikarya</taxon>
        <taxon>Ascomycota</taxon>
        <taxon>Pezizomycotina</taxon>
        <taxon>Eurotiomycetes</taxon>
        <taxon>Chaetothyriomycetidae</taxon>
        <taxon>Chaetothyriales</taxon>
        <taxon>Herpotrichiellaceae</taxon>
        <taxon>Cladophialophora</taxon>
    </lineage>
</organism>
<accession>A0AA38XHH0</accession>
<evidence type="ECO:0000313" key="3">
    <source>
        <dbReference type="Proteomes" id="UP001172673"/>
    </source>
</evidence>
<keyword evidence="3" id="KW-1185">Reference proteome</keyword>
<feature type="compositionally biased region" description="Basic and acidic residues" evidence="1">
    <location>
        <begin position="29"/>
        <end position="41"/>
    </location>
</feature>
<dbReference type="EMBL" id="JAPDRK010000004">
    <property type="protein sequence ID" value="KAJ9613451.1"/>
    <property type="molecule type" value="Genomic_DNA"/>
</dbReference>
<evidence type="ECO:0000313" key="2">
    <source>
        <dbReference type="EMBL" id="KAJ9613451.1"/>
    </source>
</evidence>
<sequence>MDSKLAVPAVDEQWDSDVSEGYEGPPPSYRRDSESSTERSLYDDKDQALFTGQSTSNQGHEYGVYHPKFASRGFVITDSHASTQTSKVPLYYVEMSQFAIKKPDVIFHQLPPSNGMTDDFEHLAQLGEHAPVIAVAHLPKFSQQIKAGLGDPSSSAGMTYLEVNNPNKLTHGEYRMSLNGKSYAWKRTHKAEDGLEGSSIVRTLNRTSFQLFDLSTNEVIAVFLHNMYKSWKKVGKIRIFKDLDHGGYEMQQLKLLLFLSISAILEKARRRRNRRRNHASGGGP</sequence>
<dbReference type="Proteomes" id="UP001172673">
    <property type="component" value="Unassembled WGS sequence"/>
</dbReference>
<comment type="caution">
    <text evidence="2">The sequence shown here is derived from an EMBL/GenBank/DDBJ whole genome shotgun (WGS) entry which is preliminary data.</text>
</comment>
<evidence type="ECO:0000256" key="1">
    <source>
        <dbReference type="SAM" id="MobiDB-lite"/>
    </source>
</evidence>
<reference evidence="2" key="1">
    <citation type="submission" date="2022-10" db="EMBL/GenBank/DDBJ databases">
        <title>Culturing micro-colonial fungi from biological soil crusts in the Mojave desert and describing Neophaeococcomyces mojavensis, and introducing the new genera and species Taxawa tesnikishii.</title>
        <authorList>
            <person name="Kurbessoian T."/>
            <person name="Stajich J.E."/>
        </authorList>
    </citation>
    <scope>NUCLEOTIDE SEQUENCE</scope>
    <source>
        <strain evidence="2">TK_41</strain>
    </source>
</reference>
<protein>
    <submittedName>
        <fullName evidence="2">Uncharacterized protein</fullName>
    </submittedName>
</protein>
<gene>
    <name evidence="2" type="ORF">H2200_003393</name>
</gene>
<feature type="region of interest" description="Disordered" evidence="1">
    <location>
        <begin position="1"/>
        <end position="41"/>
    </location>
</feature>
<dbReference type="AlphaFoldDB" id="A0AA38XHH0"/>
<name>A0AA38XHH0_9EURO</name>